<gene>
    <name evidence="1" type="ORF">L1987_31173</name>
</gene>
<sequence length="326" mass="35149">MNKIQGKVAIITGGASGIGEATARLFAKHGARVVIADIQDDLGNNVSLSIGLDRCTYTHCDITDEAQVKSLVDSTVEIHGQLDIMFSNAGIFSKSDQFVMDLDIHELDRLFAVNVRGMAACVKHAAHAMVERGVKGSIICTSSVLGRIGVMERTDYCMSKHAVLGLMKSASKQLGKHGIRVNCVSPYVVATPLMCDAFEKEGTEIEKMYEPLTSLKDLVLKKEDVADAVLFLAGGESGFITGHDLVVDGGKQSLDDIERDEEVLETSNMTPKYKRRKVSATRDFPPCCGPAINQGVSSLDSNSEDSSEEPSEGKEEEPDTTSGDEE</sequence>
<accession>A0ACB9I4W3</accession>
<evidence type="ECO:0000313" key="2">
    <source>
        <dbReference type="Proteomes" id="UP001056120"/>
    </source>
</evidence>
<dbReference type="Proteomes" id="UP001056120">
    <property type="component" value="Linkage Group LG10"/>
</dbReference>
<dbReference type="EMBL" id="CM042027">
    <property type="protein sequence ID" value="KAI3803025.1"/>
    <property type="molecule type" value="Genomic_DNA"/>
</dbReference>
<keyword evidence="2" id="KW-1185">Reference proteome</keyword>
<reference evidence="2" key="1">
    <citation type="journal article" date="2022" name="Mol. Ecol. Resour.">
        <title>The genomes of chicory, endive, great burdock and yacon provide insights into Asteraceae palaeo-polyploidization history and plant inulin production.</title>
        <authorList>
            <person name="Fan W."/>
            <person name="Wang S."/>
            <person name="Wang H."/>
            <person name="Wang A."/>
            <person name="Jiang F."/>
            <person name="Liu H."/>
            <person name="Zhao H."/>
            <person name="Xu D."/>
            <person name="Zhang Y."/>
        </authorList>
    </citation>
    <scope>NUCLEOTIDE SEQUENCE [LARGE SCALE GENOMIC DNA]</scope>
    <source>
        <strain evidence="2">cv. Yunnan</strain>
    </source>
</reference>
<reference evidence="1 2" key="2">
    <citation type="journal article" date="2022" name="Mol. Ecol. Resour.">
        <title>The genomes of chicory, endive, great burdock and yacon provide insights into Asteraceae paleo-polyploidization history and plant inulin production.</title>
        <authorList>
            <person name="Fan W."/>
            <person name="Wang S."/>
            <person name="Wang H."/>
            <person name="Wang A."/>
            <person name="Jiang F."/>
            <person name="Liu H."/>
            <person name="Zhao H."/>
            <person name="Xu D."/>
            <person name="Zhang Y."/>
        </authorList>
    </citation>
    <scope>NUCLEOTIDE SEQUENCE [LARGE SCALE GENOMIC DNA]</scope>
    <source>
        <strain evidence="2">cv. Yunnan</strain>
        <tissue evidence="1">Leaves</tissue>
    </source>
</reference>
<organism evidence="1 2">
    <name type="scientific">Smallanthus sonchifolius</name>
    <dbReference type="NCBI Taxonomy" id="185202"/>
    <lineage>
        <taxon>Eukaryota</taxon>
        <taxon>Viridiplantae</taxon>
        <taxon>Streptophyta</taxon>
        <taxon>Embryophyta</taxon>
        <taxon>Tracheophyta</taxon>
        <taxon>Spermatophyta</taxon>
        <taxon>Magnoliopsida</taxon>
        <taxon>eudicotyledons</taxon>
        <taxon>Gunneridae</taxon>
        <taxon>Pentapetalae</taxon>
        <taxon>asterids</taxon>
        <taxon>campanulids</taxon>
        <taxon>Asterales</taxon>
        <taxon>Asteraceae</taxon>
        <taxon>Asteroideae</taxon>
        <taxon>Heliantheae alliance</taxon>
        <taxon>Millerieae</taxon>
        <taxon>Smallanthus</taxon>
    </lineage>
</organism>
<comment type="caution">
    <text evidence="1">The sequence shown here is derived from an EMBL/GenBank/DDBJ whole genome shotgun (WGS) entry which is preliminary data.</text>
</comment>
<protein>
    <submittedName>
        <fullName evidence="1">Uncharacterized protein</fullName>
    </submittedName>
</protein>
<evidence type="ECO:0000313" key="1">
    <source>
        <dbReference type="EMBL" id="KAI3803025.1"/>
    </source>
</evidence>
<name>A0ACB9I4W3_9ASTR</name>
<proteinExistence type="predicted"/>